<protein>
    <submittedName>
        <fullName evidence="4">GNAT family N-acetyltransferase</fullName>
    </submittedName>
</protein>
<feature type="domain" description="N-acetyltransferase" evidence="3">
    <location>
        <begin position="1"/>
        <end position="151"/>
    </location>
</feature>
<keyword evidence="1" id="KW-0808">Transferase</keyword>
<dbReference type="Proteomes" id="UP000737113">
    <property type="component" value="Unassembled WGS sequence"/>
</dbReference>
<keyword evidence="5" id="KW-1185">Reference proteome</keyword>
<dbReference type="SUPFAM" id="SSF55729">
    <property type="entry name" value="Acyl-CoA N-acyltransferases (Nat)"/>
    <property type="match status" value="1"/>
</dbReference>
<dbReference type="PANTHER" id="PTHR43877">
    <property type="entry name" value="AMINOALKYLPHOSPHONATE N-ACETYLTRANSFERASE-RELATED-RELATED"/>
    <property type="match status" value="1"/>
</dbReference>
<evidence type="ECO:0000313" key="4">
    <source>
        <dbReference type="EMBL" id="NMH66132.1"/>
    </source>
</evidence>
<gene>
    <name evidence="4" type="ORF">HC757_13275</name>
</gene>
<keyword evidence="2" id="KW-0012">Acyltransferase</keyword>
<evidence type="ECO:0000256" key="1">
    <source>
        <dbReference type="ARBA" id="ARBA00022679"/>
    </source>
</evidence>
<dbReference type="RefSeq" id="WP_169564853.1">
    <property type="nucleotide sequence ID" value="NZ_JAAXYH010000009.1"/>
</dbReference>
<dbReference type="CDD" id="cd04301">
    <property type="entry name" value="NAT_SF"/>
    <property type="match status" value="1"/>
</dbReference>
<dbReference type="Gene3D" id="3.40.630.30">
    <property type="match status" value="1"/>
</dbReference>
<proteinExistence type="predicted"/>
<evidence type="ECO:0000259" key="3">
    <source>
        <dbReference type="PROSITE" id="PS51186"/>
    </source>
</evidence>
<dbReference type="PROSITE" id="PS51186">
    <property type="entry name" value="GNAT"/>
    <property type="match status" value="1"/>
</dbReference>
<accession>A0A972FUZ8</accession>
<comment type="caution">
    <text evidence="4">The sequence shown here is derived from an EMBL/GenBank/DDBJ whole genome shotgun (WGS) entry which is preliminary data.</text>
</comment>
<dbReference type="AlphaFoldDB" id="A0A972FUZ8"/>
<evidence type="ECO:0000313" key="5">
    <source>
        <dbReference type="Proteomes" id="UP000737113"/>
    </source>
</evidence>
<evidence type="ECO:0000256" key="2">
    <source>
        <dbReference type="ARBA" id="ARBA00023315"/>
    </source>
</evidence>
<dbReference type="InterPro" id="IPR050832">
    <property type="entry name" value="Bact_Acetyltransf"/>
</dbReference>
<dbReference type="InterPro" id="IPR000182">
    <property type="entry name" value="GNAT_dom"/>
</dbReference>
<dbReference type="EMBL" id="JAAXYH010000009">
    <property type="protein sequence ID" value="NMH66132.1"/>
    <property type="molecule type" value="Genomic_DNA"/>
</dbReference>
<reference evidence="4" key="1">
    <citation type="submission" date="2020-04" db="EMBL/GenBank/DDBJ databases">
        <title>Description of Shewanella salipaludis sp. nov., isolated from a salt marsh.</title>
        <authorList>
            <person name="Park S."/>
            <person name="Yoon J.-H."/>
        </authorList>
    </citation>
    <scope>NUCLEOTIDE SEQUENCE</scope>
    <source>
        <strain evidence="4">SHSM-M6</strain>
    </source>
</reference>
<organism evidence="4 5">
    <name type="scientific">Shewanella salipaludis</name>
    <dbReference type="NCBI Taxonomy" id="2723052"/>
    <lineage>
        <taxon>Bacteria</taxon>
        <taxon>Pseudomonadati</taxon>
        <taxon>Pseudomonadota</taxon>
        <taxon>Gammaproteobacteria</taxon>
        <taxon>Alteromonadales</taxon>
        <taxon>Shewanellaceae</taxon>
        <taxon>Shewanella</taxon>
    </lineage>
</organism>
<dbReference type="GO" id="GO:0016747">
    <property type="term" value="F:acyltransferase activity, transferring groups other than amino-acyl groups"/>
    <property type="evidence" value="ECO:0007669"/>
    <property type="project" value="InterPro"/>
</dbReference>
<sequence length="151" mass="16349">MELRQATSADIGQISALVTELVTKYIAPDCTPEGAELLLNAMTPEAFEGYLAAGYRYHVADIAGAIVGLVGIRDNAHLYHLFVADSHQGQGLSRRLWELAREVALAAGNEGVFTVNSALNAKDVYLRLGFVPLAGVRERAGIRDIPMELRL</sequence>
<name>A0A972FUZ8_9GAMM</name>
<dbReference type="Pfam" id="PF13673">
    <property type="entry name" value="Acetyltransf_10"/>
    <property type="match status" value="1"/>
</dbReference>
<dbReference type="InterPro" id="IPR016181">
    <property type="entry name" value="Acyl_CoA_acyltransferase"/>
</dbReference>